<evidence type="ECO:0000313" key="5">
    <source>
        <dbReference type="Proteomes" id="UP001500403"/>
    </source>
</evidence>
<dbReference type="InterPro" id="IPR002509">
    <property type="entry name" value="NODB_dom"/>
</dbReference>
<evidence type="ECO:0000259" key="3">
    <source>
        <dbReference type="PROSITE" id="PS51677"/>
    </source>
</evidence>
<dbReference type="RefSeq" id="WP_344500228.1">
    <property type="nucleotide sequence ID" value="NZ_BAAAUD010000098.1"/>
</dbReference>
<reference evidence="5" key="1">
    <citation type="journal article" date="2019" name="Int. J. Syst. Evol. Microbiol.">
        <title>The Global Catalogue of Microorganisms (GCM) 10K type strain sequencing project: providing services to taxonomists for standard genome sequencing and annotation.</title>
        <authorList>
            <consortium name="The Broad Institute Genomics Platform"/>
            <consortium name="The Broad Institute Genome Sequencing Center for Infectious Disease"/>
            <person name="Wu L."/>
            <person name="Ma J."/>
        </authorList>
    </citation>
    <scope>NUCLEOTIDE SEQUENCE [LARGE SCALE GENOMIC DNA]</scope>
    <source>
        <strain evidence="5">JCM 9088</strain>
    </source>
</reference>
<dbReference type="PROSITE" id="PS51677">
    <property type="entry name" value="NODB"/>
    <property type="match status" value="1"/>
</dbReference>
<dbReference type="Pfam" id="PF01522">
    <property type="entry name" value="Polysacc_deac_1"/>
    <property type="match status" value="1"/>
</dbReference>
<dbReference type="PANTHER" id="PTHR10587">
    <property type="entry name" value="GLYCOSYL TRANSFERASE-RELATED"/>
    <property type="match status" value="1"/>
</dbReference>
<name>A0ABP6K4A0_9ACTN</name>
<dbReference type="Proteomes" id="UP001500403">
    <property type="component" value="Unassembled WGS sequence"/>
</dbReference>
<dbReference type="SUPFAM" id="SSF88713">
    <property type="entry name" value="Glycoside hydrolase/deacetylase"/>
    <property type="match status" value="1"/>
</dbReference>
<accession>A0ABP6K4A0</accession>
<organism evidence="4 5">
    <name type="scientific">Streptomyces enissocaesilis</name>
    <dbReference type="NCBI Taxonomy" id="332589"/>
    <lineage>
        <taxon>Bacteria</taxon>
        <taxon>Bacillati</taxon>
        <taxon>Actinomycetota</taxon>
        <taxon>Actinomycetes</taxon>
        <taxon>Kitasatosporales</taxon>
        <taxon>Streptomycetaceae</taxon>
        <taxon>Streptomyces</taxon>
        <taxon>Streptomyces rochei group</taxon>
    </lineage>
</organism>
<evidence type="ECO:0000313" key="4">
    <source>
        <dbReference type="EMBL" id="GAA2970632.1"/>
    </source>
</evidence>
<proteinExistence type="predicted"/>
<dbReference type="Gene3D" id="3.20.20.370">
    <property type="entry name" value="Glycoside hydrolase/deacetylase"/>
    <property type="match status" value="1"/>
</dbReference>
<keyword evidence="5" id="KW-1185">Reference proteome</keyword>
<keyword evidence="1" id="KW-0479">Metal-binding</keyword>
<sequence>MAAAAAVLAVMGAPAAGQVGGPAPVEGLYGSAVREIPGGAKVVALTFNAAWDEEGLDTVLTVLRQQRASATFFLTGHFAERHPAAARAIVTAGHGIGNHSHSHPPFGELTRPERAQEITLADQAIHRATGIRSLPFFRFPYGDTTPAQIAEVNALGYADIEWTTDTNGYKGTAGGMTVQKTVKRALDALRPGEIVQMHIGNLDGQGPVLDAQALPQIIDAIRSRGYRIADLRTLLTATPSLTPRPV</sequence>
<keyword evidence="2" id="KW-0378">Hydrolase</keyword>
<dbReference type="EMBL" id="BAAAUD010000098">
    <property type="protein sequence ID" value="GAA2970632.1"/>
    <property type="molecule type" value="Genomic_DNA"/>
</dbReference>
<dbReference type="CDD" id="cd10917">
    <property type="entry name" value="CE4_NodB_like_6s_7s"/>
    <property type="match status" value="1"/>
</dbReference>
<comment type="caution">
    <text evidence="4">The sequence shown here is derived from an EMBL/GenBank/DDBJ whole genome shotgun (WGS) entry which is preliminary data.</text>
</comment>
<protein>
    <recommendedName>
        <fullName evidence="3">NodB homology domain-containing protein</fullName>
    </recommendedName>
</protein>
<feature type="domain" description="NodB homology" evidence="3">
    <location>
        <begin position="41"/>
        <end position="229"/>
    </location>
</feature>
<gene>
    <name evidence="4" type="ORF">GCM10010446_64400</name>
</gene>
<evidence type="ECO:0000256" key="1">
    <source>
        <dbReference type="ARBA" id="ARBA00022723"/>
    </source>
</evidence>
<dbReference type="PANTHER" id="PTHR10587:SF133">
    <property type="entry name" value="CHITIN DEACETYLASE 1-RELATED"/>
    <property type="match status" value="1"/>
</dbReference>
<evidence type="ECO:0000256" key="2">
    <source>
        <dbReference type="ARBA" id="ARBA00022801"/>
    </source>
</evidence>
<dbReference type="InterPro" id="IPR011330">
    <property type="entry name" value="Glyco_hydro/deAcase_b/a-brl"/>
</dbReference>
<dbReference type="InterPro" id="IPR050248">
    <property type="entry name" value="Polysacc_deacetylase_ArnD"/>
</dbReference>